<evidence type="ECO:0000313" key="15">
    <source>
        <dbReference type="Proteomes" id="UP001501570"/>
    </source>
</evidence>
<evidence type="ECO:0000256" key="4">
    <source>
        <dbReference type="ARBA" id="ARBA00022538"/>
    </source>
</evidence>
<feature type="transmembrane region" description="Helical" evidence="13">
    <location>
        <begin position="27"/>
        <end position="48"/>
    </location>
</feature>
<feature type="transmembrane region" description="Helical" evidence="13">
    <location>
        <begin position="130"/>
        <end position="149"/>
    </location>
</feature>
<gene>
    <name evidence="14" type="ORF">GCM10023322_44800</name>
</gene>
<comment type="caution">
    <text evidence="14">The sequence shown here is derived from an EMBL/GenBank/DDBJ whole genome shotgun (WGS) entry which is preliminary data.</text>
</comment>
<evidence type="ECO:0000256" key="8">
    <source>
        <dbReference type="ARBA" id="ARBA00022989"/>
    </source>
</evidence>
<evidence type="ECO:0000256" key="9">
    <source>
        <dbReference type="ARBA" id="ARBA00023065"/>
    </source>
</evidence>
<feature type="transmembrane region" description="Helical" evidence="13">
    <location>
        <begin position="68"/>
        <end position="84"/>
    </location>
</feature>
<evidence type="ECO:0000256" key="13">
    <source>
        <dbReference type="SAM" id="Phobius"/>
    </source>
</evidence>
<evidence type="ECO:0000256" key="7">
    <source>
        <dbReference type="ARBA" id="ARBA00022958"/>
    </source>
</evidence>
<dbReference type="Pfam" id="PF06736">
    <property type="entry name" value="TMEM175"/>
    <property type="match status" value="1"/>
</dbReference>
<keyword evidence="10 13" id="KW-0472">Membrane</keyword>
<comment type="catalytic activity">
    <reaction evidence="12">
        <text>K(+)(in) = K(+)(out)</text>
        <dbReference type="Rhea" id="RHEA:29463"/>
        <dbReference type="ChEBI" id="CHEBI:29103"/>
    </reaction>
</comment>
<dbReference type="InterPro" id="IPR010617">
    <property type="entry name" value="TMEM175-like"/>
</dbReference>
<keyword evidence="8 13" id="KW-1133">Transmembrane helix</keyword>
<keyword evidence="5 13" id="KW-0812">Transmembrane</keyword>
<dbReference type="Proteomes" id="UP001501570">
    <property type="component" value="Unassembled WGS sequence"/>
</dbReference>
<evidence type="ECO:0000256" key="5">
    <source>
        <dbReference type="ARBA" id="ARBA00022692"/>
    </source>
</evidence>
<accession>A0ABP9S1E5</accession>
<keyword evidence="3" id="KW-0813">Transport</keyword>
<evidence type="ECO:0000313" key="14">
    <source>
        <dbReference type="EMBL" id="GAA5190197.1"/>
    </source>
</evidence>
<feature type="transmembrane region" description="Helical" evidence="13">
    <location>
        <begin position="104"/>
        <end position="121"/>
    </location>
</feature>
<feature type="transmembrane region" description="Helical" evidence="13">
    <location>
        <begin position="169"/>
        <end position="197"/>
    </location>
</feature>
<reference evidence="15" key="1">
    <citation type="journal article" date="2019" name="Int. J. Syst. Evol. Microbiol.">
        <title>The Global Catalogue of Microorganisms (GCM) 10K type strain sequencing project: providing services to taxonomists for standard genome sequencing and annotation.</title>
        <authorList>
            <consortium name="The Broad Institute Genomics Platform"/>
            <consortium name="The Broad Institute Genome Sequencing Center for Infectious Disease"/>
            <person name="Wu L."/>
            <person name="Ma J."/>
        </authorList>
    </citation>
    <scope>NUCLEOTIDE SEQUENCE [LARGE SCALE GENOMIC DNA]</scope>
    <source>
        <strain evidence="15">JCM 18304</strain>
    </source>
</reference>
<evidence type="ECO:0000256" key="6">
    <source>
        <dbReference type="ARBA" id="ARBA00022826"/>
    </source>
</evidence>
<sequence length="227" mass="24903">MVDADTTPPAGAAPASTDPTVGGAERVIFFSDAVVAIAITLLALDLHVPEQLSNGGFWRDLSHNYQDYLGFVISFLVIGNHWLAHHRLYGLVSRATPALVRWNLLWLLMIVLTPFATRVIVADGAFASRFTVYALTQAIAALSFMLAIWEIHRRGLAREGTAPGVFRHAYLGSATVFAAFMISIPVAFATHWAYAVWAVIPIAGRVQDVLERRNDARRPAPYSFDQA</sequence>
<keyword evidence="15" id="KW-1185">Reference proteome</keyword>
<protein>
    <submittedName>
        <fullName evidence="14">TMEM175 family protein</fullName>
    </submittedName>
</protein>
<proteinExistence type="inferred from homology"/>
<comment type="similarity">
    <text evidence="2">Belongs to the TMEM175 family.</text>
</comment>
<keyword evidence="9" id="KW-0406">Ion transport</keyword>
<comment type="subcellular location">
    <subcellularLocation>
        <location evidence="1">Membrane</location>
        <topology evidence="1">Multi-pass membrane protein</topology>
    </subcellularLocation>
</comment>
<keyword evidence="7" id="KW-0630">Potassium</keyword>
<evidence type="ECO:0000256" key="10">
    <source>
        <dbReference type="ARBA" id="ARBA00023136"/>
    </source>
</evidence>
<keyword evidence="4" id="KW-0633">Potassium transport</keyword>
<name>A0ABP9S1E5_9ACTN</name>
<dbReference type="EMBL" id="BAABJQ010000013">
    <property type="protein sequence ID" value="GAA5190197.1"/>
    <property type="molecule type" value="Genomic_DNA"/>
</dbReference>
<keyword evidence="6" id="KW-0631">Potassium channel</keyword>
<evidence type="ECO:0000256" key="2">
    <source>
        <dbReference type="ARBA" id="ARBA00006920"/>
    </source>
</evidence>
<evidence type="ECO:0000256" key="11">
    <source>
        <dbReference type="ARBA" id="ARBA00023303"/>
    </source>
</evidence>
<keyword evidence="11" id="KW-0407">Ion channel</keyword>
<organism evidence="14 15">
    <name type="scientific">Rugosimonospora acidiphila</name>
    <dbReference type="NCBI Taxonomy" id="556531"/>
    <lineage>
        <taxon>Bacteria</taxon>
        <taxon>Bacillati</taxon>
        <taxon>Actinomycetota</taxon>
        <taxon>Actinomycetes</taxon>
        <taxon>Micromonosporales</taxon>
        <taxon>Micromonosporaceae</taxon>
        <taxon>Rugosimonospora</taxon>
    </lineage>
</organism>
<evidence type="ECO:0000256" key="1">
    <source>
        <dbReference type="ARBA" id="ARBA00004141"/>
    </source>
</evidence>
<evidence type="ECO:0000256" key="12">
    <source>
        <dbReference type="ARBA" id="ARBA00034430"/>
    </source>
</evidence>
<evidence type="ECO:0000256" key="3">
    <source>
        <dbReference type="ARBA" id="ARBA00022448"/>
    </source>
</evidence>
<dbReference type="RefSeq" id="WP_345632491.1">
    <property type="nucleotide sequence ID" value="NZ_BAABJQ010000013.1"/>
</dbReference>